<dbReference type="OrthoDB" id="1731724at2759"/>
<dbReference type="Gene3D" id="6.10.300.40">
    <property type="match status" value="1"/>
</dbReference>
<dbReference type="InterPro" id="IPR049590">
    <property type="entry name" value="PSMD4_RAZUL-like"/>
</dbReference>
<dbReference type="SUPFAM" id="SSF53300">
    <property type="entry name" value="vWA-like"/>
    <property type="match status" value="1"/>
</dbReference>
<gene>
    <name evidence="8" type="ORF">DGYR_LOCUS6713</name>
</gene>
<dbReference type="GO" id="GO:0008540">
    <property type="term" value="C:proteasome regulatory particle, base subcomplex"/>
    <property type="evidence" value="ECO:0007669"/>
    <property type="project" value="TreeGrafter"/>
</dbReference>
<dbReference type="SMART" id="SM00327">
    <property type="entry name" value="VWA"/>
    <property type="match status" value="1"/>
</dbReference>
<protein>
    <recommendedName>
        <fullName evidence="2">26S proteasome non-ATPase regulatory subunit 4</fullName>
    </recommendedName>
    <alternativeName>
        <fullName evidence="5">26S proteasome regulatory subunit RPN10</fullName>
    </alternativeName>
</protein>
<evidence type="ECO:0000313" key="9">
    <source>
        <dbReference type="Proteomes" id="UP000549394"/>
    </source>
</evidence>
<dbReference type="GO" id="GO:0043161">
    <property type="term" value="P:proteasome-mediated ubiquitin-dependent protein catabolic process"/>
    <property type="evidence" value="ECO:0007669"/>
    <property type="project" value="TreeGrafter"/>
</dbReference>
<dbReference type="CDD" id="cd01452">
    <property type="entry name" value="VWA_26S_proteasome_subunit"/>
    <property type="match status" value="1"/>
</dbReference>
<keyword evidence="9" id="KW-1185">Reference proteome</keyword>
<dbReference type="AlphaFoldDB" id="A0A7I8VS31"/>
<dbReference type="Proteomes" id="UP000549394">
    <property type="component" value="Unassembled WGS sequence"/>
</dbReference>
<dbReference type="PROSITE" id="PS50234">
    <property type="entry name" value="VWFA"/>
    <property type="match status" value="1"/>
</dbReference>
<evidence type="ECO:0000256" key="2">
    <source>
        <dbReference type="ARBA" id="ARBA00014934"/>
    </source>
</evidence>
<comment type="similarity">
    <text evidence="1">Belongs to the proteasome subunit S5A family.</text>
</comment>
<keyword evidence="4" id="KW-0647">Proteasome</keyword>
<dbReference type="InterPro" id="IPR003903">
    <property type="entry name" value="UIM_dom"/>
</dbReference>
<proteinExistence type="inferred from homology"/>
<dbReference type="InterPro" id="IPR027040">
    <property type="entry name" value="PSMD4"/>
</dbReference>
<dbReference type="Pfam" id="PF02809">
    <property type="entry name" value="UIM"/>
    <property type="match status" value="3"/>
</dbReference>
<feature type="region of interest" description="Disordered" evidence="6">
    <location>
        <begin position="228"/>
        <end position="249"/>
    </location>
</feature>
<sequence>MVLESTMLCVDNSDYMRNGDFVPTRLQSQIDAVNLVCHSKARSNPENNVGLLTMANLQVLVTLTSEIGRIHSKLVQVQPSGTISIVKAVLTARLALKHRQGKNHRMRIVVFVGSPVLDDEKELTKLAKRLKKENVSADIVNFGEEKDNTEKLKVFINTLNGKDGTGSHLVTVPAGTMLSDALMSSAIIGGEDGSGVQSMAGFEFGIDPNEDPELALALRVSMEEQRARQEAEAKKIQADSSPADAAAVPDADDQMLQKALEMSMETEAAERPKEEPNVDAMTEEEQLAYAQQLSLQQPEEPMDVGERSNTDATEAAGDDYTEVMNDPEFLHSVLGNLPGVDPESEAIRNAMDSMTKDKKEDKEKKK</sequence>
<feature type="compositionally biased region" description="Low complexity" evidence="6">
    <location>
        <begin position="238"/>
        <end position="249"/>
    </location>
</feature>
<dbReference type="GO" id="GO:0005634">
    <property type="term" value="C:nucleus"/>
    <property type="evidence" value="ECO:0007669"/>
    <property type="project" value="TreeGrafter"/>
</dbReference>
<dbReference type="SMART" id="SM00726">
    <property type="entry name" value="UIM"/>
    <property type="match status" value="3"/>
</dbReference>
<dbReference type="CDD" id="cd22297">
    <property type="entry name" value="PSMD4_RAZUL"/>
    <property type="match status" value="1"/>
</dbReference>
<feature type="compositionally biased region" description="Basic and acidic residues" evidence="6">
    <location>
        <begin position="354"/>
        <end position="366"/>
    </location>
</feature>
<dbReference type="PANTHER" id="PTHR10223">
    <property type="entry name" value="26S PROTEASOME NON-ATPASE REGULATORY SUBUNIT 4"/>
    <property type="match status" value="1"/>
</dbReference>
<feature type="region of interest" description="Disordered" evidence="6">
    <location>
        <begin position="332"/>
        <end position="366"/>
    </location>
</feature>
<dbReference type="InterPro" id="IPR036465">
    <property type="entry name" value="vWFA_dom_sf"/>
</dbReference>
<evidence type="ECO:0000256" key="5">
    <source>
        <dbReference type="ARBA" id="ARBA00044341"/>
    </source>
</evidence>
<dbReference type="EMBL" id="CAJFCJ010000008">
    <property type="protein sequence ID" value="CAD5118320.1"/>
    <property type="molecule type" value="Genomic_DNA"/>
</dbReference>
<dbReference type="GO" id="GO:0031593">
    <property type="term" value="F:polyubiquitin modification-dependent protein binding"/>
    <property type="evidence" value="ECO:0007669"/>
    <property type="project" value="TreeGrafter"/>
</dbReference>
<evidence type="ECO:0000259" key="7">
    <source>
        <dbReference type="PROSITE" id="PS50234"/>
    </source>
</evidence>
<dbReference type="Gene3D" id="3.40.50.410">
    <property type="entry name" value="von Willebrand factor, type A domain"/>
    <property type="match status" value="1"/>
</dbReference>
<reference evidence="8 9" key="1">
    <citation type="submission" date="2020-08" db="EMBL/GenBank/DDBJ databases">
        <authorList>
            <person name="Hejnol A."/>
        </authorList>
    </citation>
    <scope>NUCLEOTIDE SEQUENCE [LARGE SCALE GENOMIC DNA]</scope>
</reference>
<feature type="domain" description="VWFA" evidence="7">
    <location>
        <begin position="5"/>
        <end position="187"/>
    </location>
</feature>
<feature type="region of interest" description="Disordered" evidence="6">
    <location>
        <begin position="296"/>
        <end position="319"/>
    </location>
</feature>
<dbReference type="Pfam" id="PF13519">
    <property type="entry name" value="VWA_2"/>
    <property type="match status" value="1"/>
</dbReference>
<dbReference type="InterPro" id="IPR002035">
    <property type="entry name" value="VWF_A"/>
</dbReference>
<comment type="caution">
    <text evidence="8">The sequence shown here is derived from an EMBL/GenBank/DDBJ whole genome shotgun (WGS) entry which is preliminary data.</text>
</comment>
<evidence type="ECO:0000256" key="3">
    <source>
        <dbReference type="ARBA" id="ARBA00022737"/>
    </source>
</evidence>
<evidence type="ECO:0000256" key="1">
    <source>
        <dbReference type="ARBA" id="ARBA00005574"/>
    </source>
</evidence>
<dbReference type="Gene3D" id="6.10.250.380">
    <property type="match status" value="1"/>
</dbReference>
<evidence type="ECO:0000256" key="4">
    <source>
        <dbReference type="ARBA" id="ARBA00022942"/>
    </source>
</evidence>
<evidence type="ECO:0000256" key="6">
    <source>
        <dbReference type="SAM" id="MobiDB-lite"/>
    </source>
</evidence>
<dbReference type="FunFam" id="3.40.50.410:FF:000005">
    <property type="entry name" value="26S proteasome non-ATPase regulatory subunit 4"/>
    <property type="match status" value="1"/>
</dbReference>
<accession>A0A7I8VS31</accession>
<evidence type="ECO:0000313" key="8">
    <source>
        <dbReference type="EMBL" id="CAD5118320.1"/>
    </source>
</evidence>
<dbReference type="GO" id="GO:0005829">
    <property type="term" value="C:cytosol"/>
    <property type="evidence" value="ECO:0007669"/>
    <property type="project" value="TreeGrafter"/>
</dbReference>
<organism evidence="8 9">
    <name type="scientific">Dimorphilus gyrociliatus</name>
    <dbReference type="NCBI Taxonomy" id="2664684"/>
    <lineage>
        <taxon>Eukaryota</taxon>
        <taxon>Metazoa</taxon>
        <taxon>Spiralia</taxon>
        <taxon>Lophotrochozoa</taxon>
        <taxon>Annelida</taxon>
        <taxon>Polychaeta</taxon>
        <taxon>Polychaeta incertae sedis</taxon>
        <taxon>Dinophilidae</taxon>
        <taxon>Dimorphilus</taxon>
    </lineage>
</organism>
<name>A0A7I8VS31_9ANNE</name>
<dbReference type="PROSITE" id="PS50330">
    <property type="entry name" value="UIM"/>
    <property type="match status" value="3"/>
</dbReference>
<keyword evidence="3" id="KW-0677">Repeat</keyword>
<feature type="compositionally biased region" description="Basic and acidic residues" evidence="6">
    <location>
        <begin position="228"/>
        <end position="237"/>
    </location>
</feature>
<dbReference type="PANTHER" id="PTHR10223:SF0">
    <property type="entry name" value="26S PROTEASOME NON-ATPASE REGULATORY SUBUNIT 4"/>
    <property type="match status" value="1"/>
</dbReference>